<dbReference type="AlphaFoldDB" id="A0AA38JM85"/>
<feature type="domain" description="GST N-terminal" evidence="1">
    <location>
        <begin position="5"/>
        <end position="119"/>
    </location>
</feature>
<dbReference type="PROSITE" id="PS50404">
    <property type="entry name" value="GST_NTER"/>
    <property type="match status" value="1"/>
</dbReference>
<dbReference type="EMBL" id="JANVFO010000012">
    <property type="protein sequence ID" value="KAJ3734817.1"/>
    <property type="molecule type" value="Genomic_DNA"/>
</dbReference>
<dbReference type="Gene3D" id="3.40.30.10">
    <property type="entry name" value="Glutaredoxin"/>
    <property type="match status" value="1"/>
</dbReference>
<dbReference type="InterPro" id="IPR036249">
    <property type="entry name" value="Thioredoxin-like_sf"/>
</dbReference>
<reference evidence="2" key="1">
    <citation type="submission" date="2022-08" db="EMBL/GenBank/DDBJ databases">
        <authorList>
            <consortium name="DOE Joint Genome Institute"/>
            <person name="Min B."/>
            <person name="Sierra-Patev S."/>
            <person name="Naranjo-Ortiz M."/>
            <person name="Looney B."/>
            <person name="Konkel Z."/>
            <person name="Slot J.C."/>
            <person name="Sakamoto Y."/>
            <person name="Steenwyk J.L."/>
            <person name="Rokas A."/>
            <person name="Carro J."/>
            <person name="Camarero S."/>
            <person name="Ferreira P."/>
            <person name="Molpeceres G."/>
            <person name="Ruiz-duenas F.J."/>
            <person name="Serrano A."/>
            <person name="Henrissat B."/>
            <person name="Drula E."/>
            <person name="Hughes K.W."/>
            <person name="Mata J.L."/>
            <person name="Ishikawa N.K."/>
            <person name="Vargas-Isla R."/>
            <person name="Ushijima S."/>
            <person name="Smith C.A."/>
            <person name="Ahrendt S."/>
            <person name="Andreopoulos W."/>
            <person name="He G."/>
            <person name="LaButti K."/>
            <person name="Lipzen A."/>
            <person name="Ng V."/>
            <person name="Riley R."/>
            <person name="Sandor L."/>
            <person name="Barry K."/>
            <person name="Martinez A.T."/>
            <person name="Xiao Y."/>
            <person name="Gibbons J.G."/>
            <person name="Terashima K."/>
            <person name="Hibbett D.S."/>
            <person name="Grigoriev I.V."/>
        </authorList>
    </citation>
    <scope>NUCLEOTIDE SEQUENCE</scope>
    <source>
        <strain evidence="2">ET3784</strain>
    </source>
</reference>
<dbReference type="SUPFAM" id="SSF52833">
    <property type="entry name" value="Thioredoxin-like"/>
    <property type="match status" value="1"/>
</dbReference>
<reference evidence="2" key="2">
    <citation type="journal article" date="2023" name="Proc. Natl. Acad. Sci. U.S.A.">
        <title>A global phylogenomic analysis of the shiitake genus Lentinula.</title>
        <authorList>
            <person name="Sierra-Patev S."/>
            <person name="Min B."/>
            <person name="Naranjo-Ortiz M."/>
            <person name="Looney B."/>
            <person name="Konkel Z."/>
            <person name="Slot J.C."/>
            <person name="Sakamoto Y."/>
            <person name="Steenwyk J.L."/>
            <person name="Rokas A."/>
            <person name="Carro J."/>
            <person name="Camarero S."/>
            <person name="Ferreira P."/>
            <person name="Molpeceres G."/>
            <person name="Ruiz-Duenas F.J."/>
            <person name="Serrano A."/>
            <person name="Henrissat B."/>
            <person name="Drula E."/>
            <person name="Hughes K.W."/>
            <person name="Mata J.L."/>
            <person name="Ishikawa N.K."/>
            <person name="Vargas-Isla R."/>
            <person name="Ushijima S."/>
            <person name="Smith C.A."/>
            <person name="Donoghue J."/>
            <person name="Ahrendt S."/>
            <person name="Andreopoulos W."/>
            <person name="He G."/>
            <person name="LaButti K."/>
            <person name="Lipzen A."/>
            <person name="Ng V."/>
            <person name="Riley R."/>
            <person name="Sandor L."/>
            <person name="Barry K."/>
            <person name="Martinez A.T."/>
            <person name="Xiao Y."/>
            <person name="Gibbons J.G."/>
            <person name="Terashima K."/>
            <person name="Grigoriev I.V."/>
            <person name="Hibbett D."/>
        </authorList>
    </citation>
    <scope>NUCLEOTIDE SEQUENCE</scope>
    <source>
        <strain evidence="2">ET3784</strain>
    </source>
</reference>
<gene>
    <name evidence="2" type="ORF">DFJ43DRAFT_1151954</name>
</gene>
<name>A0AA38JM85_9AGAR</name>
<dbReference type="Pfam" id="PF13409">
    <property type="entry name" value="GST_N_2"/>
    <property type="match status" value="1"/>
</dbReference>
<evidence type="ECO:0000313" key="2">
    <source>
        <dbReference type="EMBL" id="KAJ3734817.1"/>
    </source>
</evidence>
<sequence>MSDVPKAVLYYNSASIWSFVVLLTLEEKGYGKDELDLKAVDLGTQPLDSTKIAEVLSHSTAKGENFGPKFLRINSKATVPTLVVPLDKSLSVEIESRYKAITESKAIVEFLDKSRSPLSHTHTTSDAPAPILTPATIDFTATCKVIIEDLLHSDDADPNKLLYMNARDEESLRALADSLIPLMKGKVDALNHCLSDAQAGNVRASEKVVKFWTSKKEAAQMLLEVYEKAKVPEAELDANAKAHRAEFFKVAKAAWEVGLVHVLTKLNELIIAPYALGEQYSIADPHLTAWLATLILLAGGDANDNGNVAIEKLGKHIGSNLVLSKVVASEAPRTDAERTSARTKLGLYWDTVRERPSWKKVYGNRVNLDLYQKRWR</sequence>
<evidence type="ECO:0000259" key="1">
    <source>
        <dbReference type="PROSITE" id="PS50404"/>
    </source>
</evidence>
<dbReference type="CDD" id="cd00570">
    <property type="entry name" value="GST_N_family"/>
    <property type="match status" value="1"/>
</dbReference>
<organism evidence="2 3">
    <name type="scientific">Lentinula guzmanii</name>
    <dbReference type="NCBI Taxonomy" id="2804957"/>
    <lineage>
        <taxon>Eukaryota</taxon>
        <taxon>Fungi</taxon>
        <taxon>Dikarya</taxon>
        <taxon>Basidiomycota</taxon>
        <taxon>Agaricomycotina</taxon>
        <taxon>Agaricomycetes</taxon>
        <taxon>Agaricomycetidae</taxon>
        <taxon>Agaricales</taxon>
        <taxon>Marasmiineae</taxon>
        <taxon>Omphalotaceae</taxon>
        <taxon>Lentinula</taxon>
    </lineage>
</organism>
<evidence type="ECO:0000313" key="3">
    <source>
        <dbReference type="Proteomes" id="UP001176059"/>
    </source>
</evidence>
<comment type="caution">
    <text evidence="2">The sequence shown here is derived from an EMBL/GenBank/DDBJ whole genome shotgun (WGS) entry which is preliminary data.</text>
</comment>
<accession>A0AA38JM85</accession>
<protein>
    <recommendedName>
        <fullName evidence="1">GST N-terminal domain-containing protein</fullName>
    </recommendedName>
</protein>
<proteinExistence type="predicted"/>
<dbReference type="InterPro" id="IPR004045">
    <property type="entry name" value="Glutathione_S-Trfase_N"/>
</dbReference>
<dbReference type="Proteomes" id="UP001176059">
    <property type="component" value="Unassembled WGS sequence"/>
</dbReference>
<keyword evidence="3" id="KW-1185">Reference proteome</keyword>